<evidence type="ECO:0000256" key="11">
    <source>
        <dbReference type="ARBA" id="ARBA00023118"/>
    </source>
</evidence>
<evidence type="ECO:0000256" key="1">
    <source>
        <dbReference type="ARBA" id="ARBA00001968"/>
    </source>
</evidence>
<dbReference type="InterPro" id="IPR041062">
    <property type="entry name" value="Csm1_B"/>
</dbReference>
<reference evidence="14 15" key="1">
    <citation type="submission" date="2015-11" db="EMBL/GenBank/DDBJ databases">
        <authorList>
            <person name="Zhang Y."/>
            <person name="Guo Z."/>
        </authorList>
    </citation>
    <scope>NUCLEOTIDE SEQUENCE [LARGE SCALE GENOMIC DNA]</scope>
    <source>
        <strain evidence="14 15">ChDC F174</strain>
    </source>
</reference>
<keyword evidence="10" id="KW-0067">ATP-binding</keyword>
<evidence type="ECO:0000256" key="5">
    <source>
        <dbReference type="ARBA" id="ARBA00022722"/>
    </source>
</evidence>
<dbReference type="PANTHER" id="PTHR36528:SF1">
    <property type="entry name" value="CRISPR SYSTEM SINGLE-STRAND-SPECIFIC DEOXYRIBONUCLEASE CAS10_CSM1 (SUBTYPE III-A)"/>
    <property type="match status" value="1"/>
</dbReference>
<protein>
    <recommendedName>
        <fullName evidence="3">CRISPR system single-strand-specific deoxyribonuclease Cas10/Csm1 (subtype III-A)</fullName>
    </recommendedName>
    <alternativeName>
        <fullName evidence="12">Cyclic oligoadenylate synthase</fullName>
    </alternativeName>
</protein>
<evidence type="ECO:0000313" key="15">
    <source>
        <dbReference type="Proteomes" id="UP000063275"/>
    </source>
</evidence>
<dbReference type="InterPro" id="IPR006674">
    <property type="entry name" value="HD_domain"/>
</dbReference>
<dbReference type="InterPro" id="IPR054767">
    <property type="entry name" value="Cas10-Cmr2_palm2"/>
</dbReference>
<evidence type="ECO:0000256" key="3">
    <source>
        <dbReference type="ARBA" id="ARBA00014333"/>
    </source>
</evidence>
<evidence type="ECO:0000256" key="12">
    <source>
        <dbReference type="ARBA" id="ARBA00032922"/>
    </source>
</evidence>
<dbReference type="OrthoDB" id="9768769at2"/>
<name>A0A0S2ZN27_9FUSO</name>
<evidence type="ECO:0000256" key="2">
    <source>
        <dbReference type="ARBA" id="ARBA00005700"/>
    </source>
</evidence>
<dbReference type="InterPro" id="IPR000160">
    <property type="entry name" value="GGDEF_dom"/>
</dbReference>
<feature type="domain" description="GGDEF" evidence="13">
    <location>
        <begin position="544"/>
        <end position="717"/>
    </location>
</feature>
<keyword evidence="9" id="KW-0269">Exonuclease</keyword>
<dbReference type="KEGG" id="fhw:RN87_05730"/>
<comment type="similarity">
    <text evidence="2">Belongs to the CRISPR-associated Cas10/Csm1 family.</text>
</comment>
<gene>
    <name evidence="14" type="ORF">RN87_05730</name>
</gene>
<dbReference type="PROSITE" id="PS50887">
    <property type="entry name" value="GGDEF"/>
    <property type="match status" value="1"/>
</dbReference>
<dbReference type="GO" id="GO:0004519">
    <property type="term" value="F:endonuclease activity"/>
    <property type="evidence" value="ECO:0007669"/>
    <property type="project" value="UniProtKB-KW"/>
</dbReference>
<comment type="cofactor">
    <cofactor evidence="1">
        <name>a divalent metal cation</name>
        <dbReference type="ChEBI" id="CHEBI:60240"/>
    </cofactor>
</comment>
<dbReference type="InterPro" id="IPR013408">
    <property type="entry name" value="Cas10/Csm1"/>
</dbReference>
<sequence length="842" mass="97530">MDEKLICLQLGALLHDIGKIVRRAGLDSKEHSEAGSNYLKNNNLLDDKYKDVYDMIEYHHAKYLSSADLKEDSLAYIVYEADNIASGIDRVKYENEKIRGNEMDSLNSIFNVIKVEKNNLKKTFKFFDFDKNGFNMPTSNNIKLANSDYKKIIDYIKDNLNSFKENINPEKLAIVLEACCSYFPSSSYVDAPDVSYYDHVKLTAAVSACFYLYDIENNIKDFKKEYFLNIDRNKKKFLLVSGEFSGIQNFIYTISSKMAMKSLRGRSFYLELFAEHIIDEILSILELSRINLLYSGGSHFYLLLPNIEKTKEILDSYKEKINSFILEKMGTTIYFEMVYTETSAEELGNGLSEKIKKENRVGELFRKTSNKVSKAKLSKYSLGQLKELFDENSSINKIHSYTKECKICKKAEDEKILENNARDFRDEAGIELCSSCMGYINLGRDISKLYHTNDDFIIEKECENIEKGVVFPKYLEGYVSILINDKSYILKNMDKIHRYYAINSNYTGDKLCRNIWVGNYNIAENGKENLIEFKNLVKKSKGIERLAVFRADVDNLGTLFQSGFEDKTSKEPYKNVTLSKSVVLSRYLSDFFKRKINLILEKKEAAKDSNEIFKKYCDIICENNSNPRDIVIVYSGGDDVFAIGTWNDIIEFSIDLRTAFKEFTNDKITLSAGIGFFSENYPIHQMAEKTGNLESLAKANEDNSGKIIKNSVALFGEIDEKLNHIYTWDIFIDKVLREKYKFIKSITILKEEDKGKYKDRIVIGKSKWYKIMDLIINRLTKDDNKLDIARFAYVLGRINFTSENKDNFYEFKKNLLLWLKDKEEAKQLLTAINILIYQERGE</sequence>
<keyword evidence="5" id="KW-0540">Nuclease</keyword>
<dbReference type="GO" id="GO:0051607">
    <property type="term" value="P:defense response to virus"/>
    <property type="evidence" value="ECO:0007669"/>
    <property type="project" value="UniProtKB-KW"/>
</dbReference>
<keyword evidence="7" id="KW-0255">Endonuclease</keyword>
<dbReference type="InterPro" id="IPR043128">
    <property type="entry name" value="Rev_trsase/Diguanyl_cyclase"/>
</dbReference>
<keyword evidence="11" id="KW-0051">Antiviral defense</keyword>
<dbReference type="GO" id="GO:0004527">
    <property type="term" value="F:exonuclease activity"/>
    <property type="evidence" value="ECO:0007669"/>
    <property type="project" value="UniProtKB-KW"/>
</dbReference>
<dbReference type="Proteomes" id="UP000063275">
    <property type="component" value="Chromosome"/>
</dbReference>
<dbReference type="NCBIfam" id="TIGR02578">
    <property type="entry name" value="cas_TM1811_Csm1"/>
    <property type="match status" value="1"/>
</dbReference>
<evidence type="ECO:0000256" key="7">
    <source>
        <dbReference type="ARBA" id="ARBA00022759"/>
    </source>
</evidence>
<evidence type="ECO:0000256" key="9">
    <source>
        <dbReference type="ARBA" id="ARBA00022839"/>
    </source>
</evidence>
<dbReference type="Pfam" id="PF01966">
    <property type="entry name" value="HD"/>
    <property type="match status" value="1"/>
</dbReference>
<evidence type="ECO:0000313" key="14">
    <source>
        <dbReference type="EMBL" id="ALQ40028.1"/>
    </source>
</evidence>
<dbReference type="RefSeq" id="WP_029493292.1">
    <property type="nucleotide sequence ID" value="NZ_ATKF01000063.1"/>
</dbReference>
<evidence type="ECO:0000256" key="4">
    <source>
        <dbReference type="ARBA" id="ARBA00022679"/>
    </source>
</evidence>
<dbReference type="Gene3D" id="3.30.70.270">
    <property type="match status" value="1"/>
</dbReference>
<dbReference type="InterPro" id="IPR048693">
    <property type="entry name" value="Cmr2-like_C"/>
</dbReference>
<dbReference type="AlphaFoldDB" id="A0A0S2ZN27"/>
<evidence type="ECO:0000256" key="8">
    <source>
        <dbReference type="ARBA" id="ARBA00022801"/>
    </source>
</evidence>
<dbReference type="Pfam" id="PF22335">
    <property type="entry name" value="Cas10-Cmr2_palm2"/>
    <property type="match status" value="1"/>
</dbReference>
<keyword evidence="4" id="KW-0808">Transferase</keyword>
<dbReference type="CDD" id="cd09680">
    <property type="entry name" value="Cas10_III"/>
    <property type="match status" value="1"/>
</dbReference>
<evidence type="ECO:0000256" key="10">
    <source>
        <dbReference type="ARBA" id="ARBA00022840"/>
    </source>
</evidence>
<dbReference type="SUPFAM" id="SSF109604">
    <property type="entry name" value="HD-domain/PDEase-like"/>
    <property type="match status" value="1"/>
</dbReference>
<proteinExistence type="inferred from homology"/>
<dbReference type="Pfam" id="PF18211">
    <property type="entry name" value="Csm1_B"/>
    <property type="match status" value="1"/>
</dbReference>
<dbReference type="InterPro" id="IPR052117">
    <property type="entry name" value="Cas10/Csm1_subtype-III-A"/>
</dbReference>
<evidence type="ECO:0000259" key="13">
    <source>
        <dbReference type="PROSITE" id="PS50887"/>
    </source>
</evidence>
<dbReference type="GO" id="GO:0005524">
    <property type="term" value="F:ATP binding"/>
    <property type="evidence" value="ECO:0007669"/>
    <property type="project" value="UniProtKB-KW"/>
</dbReference>
<keyword evidence="6" id="KW-0547">Nucleotide-binding</keyword>
<accession>A0A0S2ZN27</accession>
<dbReference type="Gene3D" id="1.10.3210.10">
    <property type="entry name" value="Hypothetical protein af1432"/>
    <property type="match status" value="1"/>
</dbReference>
<organism evidence="14">
    <name type="scientific">Fusobacterium hwasookii ChDC F174</name>
    <dbReference type="NCBI Taxonomy" id="1307442"/>
    <lineage>
        <taxon>Bacteria</taxon>
        <taxon>Fusobacteriati</taxon>
        <taxon>Fusobacteriota</taxon>
        <taxon>Fusobacteriia</taxon>
        <taxon>Fusobacteriales</taxon>
        <taxon>Fusobacteriaceae</taxon>
        <taxon>Fusobacterium</taxon>
    </lineage>
</organism>
<dbReference type="Pfam" id="PF20824">
    <property type="entry name" value="Cmr2_hel_dom2"/>
    <property type="match status" value="1"/>
</dbReference>
<dbReference type="GO" id="GO:0016740">
    <property type="term" value="F:transferase activity"/>
    <property type="evidence" value="ECO:0007669"/>
    <property type="project" value="UniProtKB-KW"/>
</dbReference>
<evidence type="ECO:0000256" key="6">
    <source>
        <dbReference type="ARBA" id="ARBA00022741"/>
    </source>
</evidence>
<dbReference type="EMBL" id="CP013331">
    <property type="protein sequence ID" value="ALQ40028.1"/>
    <property type="molecule type" value="Genomic_DNA"/>
</dbReference>
<keyword evidence="8" id="KW-0378">Hydrolase</keyword>
<dbReference type="PANTHER" id="PTHR36528">
    <property type="entry name" value="CRISPR SYSTEM SINGLE-STRAND-SPECIFIC DEOXYRIBONUCLEASE CAS10/CSM1 (SUBTYPE III-A)"/>
    <property type="match status" value="1"/>
</dbReference>